<protein>
    <recommendedName>
        <fullName evidence="1">Phosphatidylglycerol lysyltransferase C-terminal domain-containing protein</fullName>
    </recommendedName>
</protein>
<name>A0A4R2KW17_9FIRM</name>
<comment type="caution">
    <text evidence="2">The sequence shown here is derived from an EMBL/GenBank/DDBJ whole genome shotgun (WGS) entry which is preliminary data.</text>
</comment>
<proteinExistence type="predicted"/>
<dbReference type="Pfam" id="PF09924">
    <property type="entry name" value="LPG_synthase_C"/>
    <property type="match status" value="1"/>
</dbReference>
<dbReference type="SUPFAM" id="SSF55729">
    <property type="entry name" value="Acyl-CoA N-acyltransferases (Nat)"/>
    <property type="match status" value="2"/>
</dbReference>
<dbReference type="AlphaFoldDB" id="A0A4R2KW17"/>
<evidence type="ECO:0000313" key="3">
    <source>
        <dbReference type="Proteomes" id="UP000294919"/>
    </source>
</evidence>
<dbReference type="InterPro" id="IPR016181">
    <property type="entry name" value="Acyl_CoA_acyltransferase"/>
</dbReference>
<dbReference type="InterPro" id="IPR016732">
    <property type="entry name" value="UCP018688"/>
</dbReference>
<dbReference type="Proteomes" id="UP000294919">
    <property type="component" value="Unassembled WGS sequence"/>
</dbReference>
<feature type="domain" description="Phosphatidylglycerol lysyltransferase C-terminal" evidence="1">
    <location>
        <begin position="24"/>
        <end position="302"/>
    </location>
</feature>
<dbReference type="PANTHER" id="PTHR41373:SF1">
    <property type="entry name" value="PHOSPHATIDYLGLYCEROL LYSYLTRANSFERASE C-TERMINAL DOMAIN-CONTAINING PROTEIN"/>
    <property type="match status" value="1"/>
</dbReference>
<organism evidence="2 3">
    <name type="scientific">Marinisporobacter balticus</name>
    <dbReference type="NCBI Taxonomy" id="2018667"/>
    <lineage>
        <taxon>Bacteria</taxon>
        <taxon>Bacillati</taxon>
        <taxon>Bacillota</taxon>
        <taxon>Clostridia</taxon>
        <taxon>Peptostreptococcales</taxon>
        <taxon>Thermotaleaceae</taxon>
        <taxon>Marinisporobacter</taxon>
    </lineage>
</organism>
<keyword evidence="3" id="KW-1185">Reference proteome</keyword>
<accession>A0A4R2KW17</accession>
<dbReference type="EMBL" id="SLWV01000004">
    <property type="protein sequence ID" value="TCO78711.1"/>
    <property type="molecule type" value="Genomic_DNA"/>
</dbReference>
<reference evidence="2 3" key="1">
    <citation type="submission" date="2019-03" db="EMBL/GenBank/DDBJ databases">
        <title>Genomic Encyclopedia of Type Strains, Phase IV (KMG-IV): sequencing the most valuable type-strain genomes for metagenomic binning, comparative biology and taxonomic classification.</title>
        <authorList>
            <person name="Goeker M."/>
        </authorList>
    </citation>
    <scope>NUCLEOTIDE SEQUENCE [LARGE SCALE GENOMIC DNA]</scope>
    <source>
        <strain evidence="2 3">DSM 102940</strain>
    </source>
</reference>
<gene>
    <name evidence="2" type="ORF">EV214_10496</name>
</gene>
<dbReference type="InterPro" id="IPR024320">
    <property type="entry name" value="LPG_synthase_C"/>
</dbReference>
<dbReference type="Gene3D" id="3.40.630.30">
    <property type="match status" value="1"/>
</dbReference>
<dbReference type="PIRSF" id="PIRSF018688">
    <property type="entry name" value="UCP018688"/>
    <property type="match status" value="1"/>
</dbReference>
<dbReference type="PANTHER" id="PTHR41373">
    <property type="entry name" value="DUF2156 DOMAIN-CONTAINING PROTEIN"/>
    <property type="match status" value="1"/>
</dbReference>
<evidence type="ECO:0000313" key="2">
    <source>
        <dbReference type="EMBL" id="TCO78711.1"/>
    </source>
</evidence>
<dbReference type="RefSeq" id="WP_165916238.1">
    <property type="nucleotide sequence ID" value="NZ_SLWV01000004.1"/>
</dbReference>
<evidence type="ECO:0000259" key="1">
    <source>
        <dbReference type="Pfam" id="PF09924"/>
    </source>
</evidence>
<sequence>MFKNKITLENKALFEKYIYSYPYETSGLTFTSLFMWRELNEFKYEIIHDFLCISGINHLNIEEKEPFVLPPLTVGIYDLEKLSLAIDVIKDKFNEAGYPFKIKLLPESLIKTFQDAKPNLLLLTPDRDNYDYVYLADDLMTLKGRKYHGKKNHLNYFMKNTPHEFFPLTPEHIEGCLNLNTRLLESREYTPFEAHLITLEQNAVYEALKNMERLNCIGGAIFIDNKIEAFTLGAKLSENTMVVHIEKANTKFRGLYPAINKQFCQAACIDVAYINREEDMGIPNLRKSKLSYHPVKMIEKYDVTLNKYL</sequence>